<dbReference type="AlphaFoldDB" id="A0A7J3XXN0"/>
<reference evidence="2" key="1">
    <citation type="journal article" date="2020" name="mSystems">
        <title>Genome- and Community-Level Interaction Insights into Carbon Utilization and Element Cycling Functions of Hydrothermarchaeota in Hydrothermal Sediment.</title>
        <authorList>
            <person name="Zhou Z."/>
            <person name="Liu Y."/>
            <person name="Xu W."/>
            <person name="Pan J."/>
            <person name="Luo Z.H."/>
            <person name="Li M."/>
        </authorList>
    </citation>
    <scope>NUCLEOTIDE SEQUENCE [LARGE SCALE GENOMIC DNA]</scope>
    <source>
        <strain evidence="2">SpSt-110</strain>
    </source>
</reference>
<sequence>MYISLLTAAGESTRFPSNKLLFQHDGEPVIVKSIRSALESRLSLVIVVVGYMRDSIVKAVKENLGENNRVVFVENPSYREGMSSSIKKGVSFILSNYRGFKGVLISPGDAAWIPSVVYDILVDKHETYGWDIIVPAYDGRRGHPIFFSSNLAQELLSIDERTKGLKRVVRDHWHEVRDINLPFPSILLDLDTIVDLNRVKELAWK</sequence>
<dbReference type="InterPro" id="IPR029044">
    <property type="entry name" value="Nucleotide-diphossugar_trans"/>
</dbReference>
<dbReference type="Gene3D" id="3.90.550.10">
    <property type="entry name" value="Spore Coat Polysaccharide Biosynthesis Protein SpsA, Chain A"/>
    <property type="match status" value="1"/>
</dbReference>
<dbReference type="CDD" id="cd04182">
    <property type="entry name" value="GT_2_like_f"/>
    <property type="match status" value="1"/>
</dbReference>
<feature type="domain" description="MobA-like NTP transferase" evidence="1">
    <location>
        <begin position="7"/>
        <end position="175"/>
    </location>
</feature>
<dbReference type="SUPFAM" id="SSF53448">
    <property type="entry name" value="Nucleotide-diphospho-sugar transferases"/>
    <property type="match status" value="1"/>
</dbReference>
<gene>
    <name evidence="2" type="ORF">ENM60_01335</name>
</gene>
<keyword evidence="2" id="KW-0808">Transferase</keyword>
<evidence type="ECO:0000313" key="2">
    <source>
        <dbReference type="EMBL" id="HHP67430.1"/>
    </source>
</evidence>
<name>A0A7J3XXN0_9CREN</name>
<proteinExistence type="predicted"/>
<accession>A0A7J3XXN0</accession>
<protein>
    <submittedName>
        <fullName evidence="2">Nucleotidyltransferase family protein</fullName>
    </submittedName>
</protein>
<comment type="caution">
    <text evidence="2">The sequence shown here is derived from an EMBL/GenBank/DDBJ whole genome shotgun (WGS) entry which is preliminary data.</text>
</comment>
<dbReference type="PANTHER" id="PTHR43777:SF1">
    <property type="entry name" value="MOLYBDENUM COFACTOR CYTIDYLYLTRANSFERASE"/>
    <property type="match status" value="1"/>
</dbReference>
<dbReference type="GO" id="GO:0016779">
    <property type="term" value="F:nucleotidyltransferase activity"/>
    <property type="evidence" value="ECO:0007669"/>
    <property type="project" value="UniProtKB-ARBA"/>
</dbReference>
<evidence type="ECO:0000259" key="1">
    <source>
        <dbReference type="Pfam" id="PF12804"/>
    </source>
</evidence>
<dbReference type="InterPro" id="IPR025877">
    <property type="entry name" value="MobA-like_NTP_Trfase"/>
</dbReference>
<organism evidence="2">
    <name type="scientific">Thermogladius calderae</name>
    <dbReference type="NCBI Taxonomy" id="1200300"/>
    <lineage>
        <taxon>Archaea</taxon>
        <taxon>Thermoproteota</taxon>
        <taxon>Thermoprotei</taxon>
        <taxon>Desulfurococcales</taxon>
        <taxon>Desulfurococcaceae</taxon>
        <taxon>Thermogladius</taxon>
    </lineage>
</organism>
<dbReference type="EMBL" id="DRYK01000025">
    <property type="protein sequence ID" value="HHP67430.1"/>
    <property type="molecule type" value="Genomic_DNA"/>
</dbReference>
<dbReference type="PANTHER" id="PTHR43777">
    <property type="entry name" value="MOLYBDENUM COFACTOR CYTIDYLYLTRANSFERASE"/>
    <property type="match status" value="1"/>
</dbReference>
<dbReference type="Pfam" id="PF12804">
    <property type="entry name" value="NTP_transf_3"/>
    <property type="match status" value="1"/>
</dbReference>